<sequence>MPGVRTVIDSCRAPQPSARRCCGALKTFACPYRDLLNDNANNGCASEMFYEIIARGRLPPGLFSYLCHDDAVGLQC</sequence>
<dbReference type="PANTHER" id="PTHR31533:SF37">
    <property type="entry name" value="OS04G0500300 PROTEIN"/>
    <property type="match status" value="1"/>
</dbReference>
<evidence type="ECO:0000313" key="2">
    <source>
        <dbReference type="EMBL" id="GJN27139.1"/>
    </source>
</evidence>
<name>A0AAV5EX56_ELECO</name>
<keyword evidence="3" id="KW-1185">Reference proteome</keyword>
<evidence type="ECO:0000313" key="3">
    <source>
        <dbReference type="Proteomes" id="UP001054889"/>
    </source>
</evidence>
<dbReference type="AlphaFoldDB" id="A0AAV5EX56"/>
<accession>A0AAV5EX56</accession>
<comment type="caution">
    <text evidence="2">The sequence shown here is derived from an EMBL/GenBank/DDBJ whole genome shotgun (WGS) entry which is preliminary data.</text>
</comment>
<gene>
    <name evidence="2" type="primary">gb15132</name>
    <name evidence="2" type="ORF">PR202_gb15132</name>
</gene>
<dbReference type="Pfam" id="PF26578">
    <property type="entry name" value="LLG1"/>
    <property type="match status" value="1"/>
</dbReference>
<feature type="domain" description="GPI-anchored protein LLG1-like" evidence="1">
    <location>
        <begin position="6"/>
        <end position="74"/>
    </location>
</feature>
<evidence type="ECO:0000259" key="1">
    <source>
        <dbReference type="Pfam" id="PF26578"/>
    </source>
</evidence>
<dbReference type="PANTHER" id="PTHR31533">
    <property type="entry name" value="GPI-ANCHORED PROTEIN LLG1-RELATED-RELATED"/>
    <property type="match status" value="1"/>
</dbReference>
<dbReference type="InterPro" id="IPR058888">
    <property type="entry name" value="LLG1-like"/>
</dbReference>
<proteinExistence type="predicted"/>
<reference evidence="2" key="1">
    <citation type="journal article" date="2018" name="DNA Res.">
        <title>Multiple hybrid de novo genome assembly of finger millet, an orphan allotetraploid crop.</title>
        <authorList>
            <person name="Hatakeyama M."/>
            <person name="Aluri S."/>
            <person name="Balachadran M.T."/>
            <person name="Sivarajan S.R."/>
            <person name="Patrignani A."/>
            <person name="Gruter S."/>
            <person name="Poveda L."/>
            <person name="Shimizu-Inatsugi R."/>
            <person name="Baeten J."/>
            <person name="Francoijs K.J."/>
            <person name="Nataraja K.N."/>
            <person name="Reddy Y.A.N."/>
            <person name="Phadnis S."/>
            <person name="Ravikumar R.L."/>
            <person name="Schlapbach R."/>
            <person name="Sreeman S.M."/>
            <person name="Shimizu K.K."/>
        </authorList>
    </citation>
    <scope>NUCLEOTIDE SEQUENCE</scope>
</reference>
<dbReference type="Proteomes" id="UP001054889">
    <property type="component" value="Unassembled WGS sequence"/>
</dbReference>
<protein>
    <recommendedName>
        <fullName evidence="1">GPI-anchored protein LLG1-like domain-containing protein</fullName>
    </recommendedName>
</protein>
<organism evidence="2 3">
    <name type="scientific">Eleusine coracana subsp. coracana</name>
    <dbReference type="NCBI Taxonomy" id="191504"/>
    <lineage>
        <taxon>Eukaryota</taxon>
        <taxon>Viridiplantae</taxon>
        <taxon>Streptophyta</taxon>
        <taxon>Embryophyta</taxon>
        <taxon>Tracheophyta</taxon>
        <taxon>Spermatophyta</taxon>
        <taxon>Magnoliopsida</taxon>
        <taxon>Liliopsida</taxon>
        <taxon>Poales</taxon>
        <taxon>Poaceae</taxon>
        <taxon>PACMAD clade</taxon>
        <taxon>Chloridoideae</taxon>
        <taxon>Cynodonteae</taxon>
        <taxon>Eleusininae</taxon>
        <taxon>Eleusine</taxon>
    </lineage>
</organism>
<reference evidence="2" key="2">
    <citation type="submission" date="2021-12" db="EMBL/GenBank/DDBJ databases">
        <title>Resequencing data analysis of finger millet.</title>
        <authorList>
            <person name="Hatakeyama M."/>
            <person name="Aluri S."/>
            <person name="Balachadran M.T."/>
            <person name="Sivarajan S.R."/>
            <person name="Poveda L."/>
            <person name="Shimizu-Inatsugi R."/>
            <person name="Schlapbach R."/>
            <person name="Sreeman S.M."/>
            <person name="Shimizu K.K."/>
        </authorList>
    </citation>
    <scope>NUCLEOTIDE SEQUENCE</scope>
</reference>
<dbReference type="InterPro" id="IPR039307">
    <property type="entry name" value="LORELEI-like"/>
</dbReference>
<dbReference type="EMBL" id="BQKI01000079">
    <property type="protein sequence ID" value="GJN27139.1"/>
    <property type="molecule type" value="Genomic_DNA"/>
</dbReference>